<keyword evidence="2" id="KW-1185">Reference proteome</keyword>
<evidence type="ECO:0000313" key="1">
    <source>
        <dbReference type="EMBL" id="KAH6932019.1"/>
    </source>
</evidence>
<accession>A0ACB7SH70</accession>
<gene>
    <name evidence="1" type="ORF">HPB50_002513</name>
</gene>
<protein>
    <submittedName>
        <fullName evidence="1">Uncharacterized protein</fullName>
    </submittedName>
</protein>
<organism evidence="1 2">
    <name type="scientific">Hyalomma asiaticum</name>
    <name type="common">Tick</name>
    <dbReference type="NCBI Taxonomy" id="266040"/>
    <lineage>
        <taxon>Eukaryota</taxon>
        <taxon>Metazoa</taxon>
        <taxon>Ecdysozoa</taxon>
        <taxon>Arthropoda</taxon>
        <taxon>Chelicerata</taxon>
        <taxon>Arachnida</taxon>
        <taxon>Acari</taxon>
        <taxon>Parasitiformes</taxon>
        <taxon>Ixodida</taxon>
        <taxon>Ixodoidea</taxon>
        <taxon>Ixodidae</taxon>
        <taxon>Hyalomminae</taxon>
        <taxon>Hyalomma</taxon>
    </lineage>
</organism>
<dbReference type="Proteomes" id="UP000821845">
    <property type="component" value="Chromosome 4"/>
</dbReference>
<comment type="caution">
    <text evidence="1">The sequence shown here is derived from an EMBL/GenBank/DDBJ whole genome shotgun (WGS) entry which is preliminary data.</text>
</comment>
<sequence length="245" mass="26661">MSQLQDEDYVADVVPTTSQSDSNKEIDDGPLPTSAEVFSALALDRRYCVNMQGCGLNCSDSLDNVEARVLSQAAKSETKENPGLFCSKVGHASDLVGRLGLGWISDKKLIERRKVMLLNYLLTGILMHLAPLCTTYAAVTAIAVAMALAGGSTITLFSVLFFEYLGIRLMPLAYGLSNFAAGNANFFRPSVIGYYRDSHGKYDGLFQLLGSFQLFVSFLWLLSCVVEKMKKHSGGNASKQDDDAL</sequence>
<name>A0ACB7SH70_HYAAI</name>
<proteinExistence type="predicted"/>
<reference evidence="1" key="1">
    <citation type="submission" date="2020-05" db="EMBL/GenBank/DDBJ databases">
        <title>Large-scale comparative analyses of tick genomes elucidate their genetic diversity and vector capacities.</title>
        <authorList>
            <person name="Jia N."/>
            <person name="Wang J."/>
            <person name="Shi W."/>
            <person name="Du L."/>
            <person name="Sun Y."/>
            <person name="Zhan W."/>
            <person name="Jiang J."/>
            <person name="Wang Q."/>
            <person name="Zhang B."/>
            <person name="Ji P."/>
            <person name="Sakyi L.B."/>
            <person name="Cui X."/>
            <person name="Yuan T."/>
            <person name="Jiang B."/>
            <person name="Yang W."/>
            <person name="Lam T.T.-Y."/>
            <person name="Chang Q."/>
            <person name="Ding S."/>
            <person name="Wang X."/>
            <person name="Zhu J."/>
            <person name="Ruan X."/>
            <person name="Zhao L."/>
            <person name="Wei J."/>
            <person name="Que T."/>
            <person name="Du C."/>
            <person name="Cheng J."/>
            <person name="Dai P."/>
            <person name="Han X."/>
            <person name="Huang E."/>
            <person name="Gao Y."/>
            <person name="Liu J."/>
            <person name="Shao H."/>
            <person name="Ye R."/>
            <person name="Li L."/>
            <person name="Wei W."/>
            <person name="Wang X."/>
            <person name="Wang C."/>
            <person name="Yang T."/>
            <person name="Huo Q."/>
            <person name="Li W."/>
            <person name="Guo W."/>
            <person name="Chen H."/>
            <person name="Zhou L."/>
            <person name="Ni X."/>
            <person name="Tian J."/>
            <person name="Zhou Y."/>
            <person name="Sheng Y."/>
            <person name="Liu T."/>
            <person name="Pan Y."/>
            <person name="Xia L."/>
            <person name="Li J."/>
            <person name="Zhao F."/>
            <person name="Cao W."/>
        </authorList>
    </citation>
    <scope>NUCLEOTIDE SEQUENCE</scope>
    <source>
        <strain evidence="1">Hyas-2018</strain>
    </source>
</reference>
<evidence type="ECO:0000313" key="2">
    <source>
        <dbReference type="Proteomes" id="UP000821845"/>
    </source>
</evidence>
<dbReference type="EMBL" id="CM023484">
    <property type="protein sequence ID" value="KAH6932019.1"/>
    <property type="molecule type" value="Genomic_DNA"/>
</dbReference>